<dbReference type="Pfam" id="PF02779">
    <property type="entry name" value="Transket_pyr"/>
    <property type="match status" value="1"/>
</dbReference>
<dbReference type="SMART" id="SM00861">
    <property type="entry name" value="Transket_pyr"/>
    <property type="match status" value="1"/>
</dbReference>
<dbReference type="PANTHER" id="PTHR42980">
    <property type="entry name" value="2-OXOISOVALERATE DEHYDROGENASE SUBUNIT BETA-RELATED"/>
    <property type="match status" value="1"/>
</dbReference>
<dbReference type="EC" id="1.2.4.4" evidence="3"/>
<evidence type="ECO:0000313" key="8">
    <source>
        <dbReference type="Proteomes" id="UP001484239"/>
    </source>
</evidence>
<dbReference type="InterPro" id="IPR005475">
    <property type="entry name" value="Transketolase-like_Pyr-bd"/>
</dbReference>
<reference evidence="7 8" key="1">
    <citation type="submission" date="2024-02" db="EMBL/GenBank/DDBJ databases">
        <title>A novel Gemmatimonadota bacterium.</title>
        <authorList>
            <person name="Du Z.-J."/>
            <person name="Ye Y.-Q."/>
        </authorList>
    </citation>
    <scope>NUCLEOTIDE SEQUENCE [LARGE SCALE GENOMIC DNA]</scope>
    <source>
        <strain evidence="7 8">DH-20</strain>
    </source>
</reference>
<dbReference type="PANTHER" id="PTHR42980:SF1">
    <property type="entry name" value="2-OXOISOVALERATE DEHYDROGENASE SUBUNIT BETA, MITOCHONDRIAL"/>
    <property type="match status" value="1"/>
</dbReference>
<dbReference type="SUPFAM" id="SSF52922">
    <property type="entry name" value="TK C-terminal domain-like"/>
    <property type="match status" value="1"/>
</dbReference>
<dbReference type="SUPFAM" id="SSF52518">
    <property type="entry name" value="Thiamin diphosphate-binding fold (THDP-binding)"/>
    <property type="match status" value="2"/>
</dbReference>
<dbReference type="InterPro" id="IPR033248">
    <property type="entry name" value="Transketolase_C"/>
</dbReference>
<feature type="domain" description="Transketolase-like pyrimidine-binding" evidence="6">
    <location>
        <begin position="411"/>
        <end position="592"/>
    </location>
</feature>
<evidence type="ECO:0000256" key="1">
    <source>
        <dbReference type="ARBA" id="ARBA00001964"/>
    </source>
</evidence>
<evidence type="ECO:0000313" key="7">
    <source>
        <dbReference type="EMBL" id="MEK9502563.1"/>
    </source>
</evidence>
<evidence type="ECO:0000259" key="6">
    <source>
        <dbReference type="SMART" id="SM00861"/>
    </source>
</evidence>
<comment type="cofactor">
    <cofactor evidence="1">
        <name>thiamine diphosphate</name>
        <dbReference type="ChEBI" id="CHEBI:58937"/>
    </cofactor>
</comment>
<dbReference type="InterPro" id="IPR001017">
    <property type="entry name" value="DH_E1"/>
</dbReference>
<comment type="caution">
    <text evidence="7">The sequence shown here is derived from an EMBL/GenBank/DDBJ whole genome shotgun (WGS) entry which is preliminary data.</text>
</comment>
<evidence type="ECO:0000256" key="5">
    <source>
        <dbReference type="ARBA" id="ARBA00023052"/>
    </source>
</evidence>
<evidence type="ECO:0000256" key="3">
    <source>
        <dbReference type="ARBA" id="ARBA00012277"/>
    </source>
</evidence>
<evidence type="ECO:0000256" key="2">
    <source>
        <dbReference type="ARBA" id="ARBA00003906"/>
    </source>
</evidence>
<name>A0ABU9ECV4_9BACT</name>
<gene>
    <name evidence="7" type="ORF">WI372_16335</name>
</gene>
<dbReference type="Gene3D" id="3.40.50.920">
    <property type="match status" value="1"/>
</dbReference>
<dbReference type="Proteomes" id="UP001484239">
    <property type="component" value="Unassembled WGS sequence"/>
</dbReference>
<organism evidence="7 8">
    <name type="scientific">Gaopeijia maritima</name>
    <dbReference type="NCBI Taxonomy" id="3119007"/>
    <lineage>
        <taxon>Bacteria</taxon>
        <taxon>Pseudomonadati</taxon>
        <taxon>Gemmatimonadota</taxon>
        <taxon>Longimicrobiia</taxon>
        <taxon>Gaopeijiales</taxon>
        <taxon>Gaopeijiaceae</taxon>
        <taxon>Gaopeijia</taxon>
    </lineage>
</organism>
<keyword evidence="4" id="KW-0560">Oxidoreductase</keyword>
<protein>
    <recommendedName>
        <fullName evidence="3">3-methyl-2-oxobutanoate dehydrogenase (2-methylpropanoyl-transferring)</fullName>
        <ecNumber evidence="3">1.2.4.4</ecNumber>
    </recommendedName>
</protein>
<dbReference type="InterPro" id="IPR029061">
    <property type="entry name" value="THDP-binding"/>
</dbReference>
<dbReference type="EMBL" id="JBBHLI010000012">
    <property type="protein sequence ID" value="MEK9502563.1"/>
    <property type="molecule type" value="Genomic_DNA"/>
</dbReference>
<dbReference type="InterPro" id="IPR009014">
    <property type="entry name" value="Transketo_C/PFOR_II"/>
</dbReference>
<keyword evidence="5" id="KW-0786">Thiamine pyrophosphate</keyword>
<dbReference type="Pfam" id="PF02780">
    <property type="entry name" value="Transketolase_C"/>
    <property type="match status" value="1"/>
</dbReference>
<proteinExistence type="predicted"/>
<dbReference type="RefSeq" id="WP_405287447.1">
    <property type="nucleotide sequence ID" value="NZ_JBBHLI010000012.1"/>
</dbReference>
<accession>A0ABU9ECV4</accession>
<keyword evidence="8" id="KW-1185">Reference proteome</keyword>
<dbReference type="Pfam" id="PF00676">
    <property type="entry name" value="E1_dh"/>
    <property type="match status" value="1"/>
</dbReference>
<evidence type="ECO:0000256" key="4">
    <source>
        <dbReference type="ARBA" id="ARBA00023002"/>
    </source>
</evidence>
<dbReference type="Gene3D" id="3.40.50.970">
    <property type="match status" value="2"/>
</dbReference>
<comment type="function">
    <text evidence="2">E1 component of the 2-oxoglutarate dehydrogenase (OGDH) complex which catalyzes the decarboxylation of 2-oxoglutarate, the first step in the conversion of 2-oxoglutarate to succinyl-CoA and CO(2).</text>
</comment>
<sequence length="746" mass="80740">MTIDRVSAVQDAFDRYLDSAQPAPFELAPGAPLTEGATLTAGQALEIFEDQLLSRAIDVEARRLKTTGRSFYTISSAGHEQNAVVGSLLRTTDPAFLHYRSGAFMMARTRRGHEAGIAGDPVLDTMLSICASADDPIARGRHKVWGSRALWVPPQTSTIASHLPKAVGAAFALARARRMEIEPPVPHDSIVCCTFGDASANHASALTGITAARYASRRGNPMPILFVCEDNGLGISVETPRRWIRDTFSGYPHLRYFEAEGSLDRIHATVKAAVDTCRSQRMPVFLRLVTVRLWGHAGSDIETAYRSREDIRRTEAADPLLANAKLLIRTGAATPDRLQALVDDTRARVQRAGEEATTRSHLSTVAEVIEPLAPWHESAVRADAAARVDPVRRRDFWNGELPEDADTPVKRTLAAHLSAALTDEMLARPDVLVFGEDVGRKGGVYYVTAGLQKRFGQTRVIDTHLDETSILGLAQGAGLLGLLPIPEIQYLAYVHNAVDQLRGEASSLSFFSDGQYQNPMVVRIASWAYQKGFGGHFHNDNSIGGLRDIPGLVLATPSRGDDAVRMLRGAIALARSCGRVVAFLEPIALYHERDLYEEGDGLWLSDYPAPGEALLPGEVGLHGDGDLLIVTYANGVRMSLQAARTLEQEHGIRARVLDLRWLNPLPWKAIDEAAAQADRVLVVDEARATGGGIAEAVVAHLAESGCGRPLASVRATDSFIPLGPAANLVLIQPADIVEAARALAKR</sequence>